<dbReference type="Pfam" id="PF09560">
    <property type="entry name" value="Spore_YunB"/>
    <property type="match status" value="1"/>
</dbReference>
<proteinExistence type="predicted"/>
<gene>
    <name evidence="1" type="ORF">INF35_00920</name>
</gene>
<dbReference type="Proteomes" id="UP000768567">
    <property type="component" value="Unassembled WGS sequence"/>
</dbReference>
<evidence type="ECO:0008006" key="3">
    <source>
        <dbReference type="Google" id="ProtNLM"/>
    </source>
</evidence>
<accession>A0ABR9QZR3</accession>
<reference evidence="1 2" key="1">
    <citation type="submission" date="2020-10" db="EMBL/GenBank/DDBJ databases">
        <title>ChiBAC.</title>
        <authorList>
            <person name="Zenner C."/>
            <person name="Hitch T.C.A."/>
            <person name="Clavel T."/>
        </authorList>
    </citation>
    <scope>NUCLEOTIDE SEQUENCE [LARGE SCALE GENOMIC DNA]</scope>
    <source>
        <strain evidence="1 2">DSM 109015</strain>
    </source>
</reference>
<comment type="caution">
    <text evidence="1">The sequence shown here is derived from an EMBL/GenBank/DDBJ whole genome shotgun (WGS) entry which is preliminary data.</text>
</comment>
<evidence type="ECO:0000313" key="2">
    <source>
        <dbReference type="Proteomes" id="UP000768567"/>
    </source>
</evidence>
<name>A0ABR9QZR3_9FIRM</name>
<keyword evidence="2" id="KW-1185">Reference proteome</keyword>
<evidence type="ECO:0000313" key="1">
    <source>
        <dbReference type="EMBL" id="MBE5036368.1"/>
    </source>
</evidence>
<sequence length="215" mass="23954">MRRATPLMPRLKVRLRLLIVLLLACLLWYGGSALDAKIQPALQELAEYESRAATVEAMNGAISREMEQHPERYQNLYTIRYGQDGEVASVESNAVALNQARMYLIEAVTQALQTLPETELRIPWGSLLDSALLNDRGPSWSLCIQPRGYVEGEIQESVREVEINKVEYCIDLELSTVVNMILDGDTHLLNVENTVPVAHVLLDGATPGYYAQGDA</sequence>
<organism evidence="1 2">
    <name type="scientific">Gemmiger gallinarum</name>
    <dbReference type="NCBI Taxonomy" id="2779354"/>
    <lineage>
        <taxon>Bacteria</taxon>
        <taxon>Bacillati</taxon>
        <taxon>Bacillota</taxon>
        <taxon>Clostridia</taxon>
        <taxon>Eubacteriales</taxon>
        <taxon>Gemmiger</taxon>
    </lineage>
</organism>
<dbReference type="EMBL" id="JADCKC010000001">
    <property type="protein sequence ID" value="MBE5036368.1"/>
    <property type="molecule type" value="Genomic_DNA"/>
</dbReference>
<dbReference type="RefSeq" id="WP_193499710.1">
    <property type="nucleotide sequence ID" value="NZ_JADCKC010000001.1"/>
</dbReference>
<protein>
    <recommendedName>
        <fullName evidence="3">Sporulation protein YunB</fullName>
    </recommendedName>
</protein>
<dbReference type="InterPro" id="IPR014197">
    <property type="entry name" value="Sporulation_prot_YunB"/>
</dbReference>